<dbReference type="InterPro" id="IPR020046">
    <property type="entry name" value="5-3_exonucl_a-hlix_arch_N"/>
</dbReference>
<dbReference type="SUPFAM" id="SSF53098">
    <property type="entry name" value="Ribonuclease H-like"/>
    <property type="match status" value="1"/>
</dbReference>
<dbReference type="CDD" id="cd06140">
    <property type="entry name" value="DNA_polA_I_Bacillus_like_exo"/>
    <property type="match status" value="1"/>
</dbReference>
<dbReference type="Pfam" id="PF00476">
    <property type="entry name" value="DNA_pol_A"/>
    <property type="match status" value="1"/>
</dbReference>
<evidence type="ECO:0000256" key="4">
    <source>
        <dbReference type="ARBA" id="ARBA00020311"/>
    </source>
</evidence>
<accession>A0A1K2I7S3</accession>
<keyword evidence="11" id="KW-0269">Exonuclease</keyword>
<evidence type="ECO:0000256" key="17">
    <source>
        <dbReference type="RuleBase" id="RU004460"/>
    </source>
</evidence>
<dbReference type="InterPro" id="IPR036397">
    <property type="entry name" value="RNaseH_sf"/>
</dbReference>
<dbReference type="InterPro" id="IPR043502">
    <property type="entry name" value="DNA/RNA_pol_sf"/>
</dbReference>
<evidence type="ECO:0000256" key="8">
    <source>
        <dbReference type="ARBA" id="ARBA00022722"/>
    </source>
</evidence>
<evidence type="ECO:0000256" key="2">
    <source>
        <dbReference type="ARBA" id="ARBA00011541"/>
    </source>
</evidence>
<dbReference type="InterPro" id="IPR029060">
    <property type="entry name" value="PIN-like_dom_sf"/>
</dbReference>
<dbReference type="CDD" id="cd09898">
    <property type="entry name" value="H3TH_53EXO"/>
    <property type="match status" value="1"/>
</dbReference>
<dbReference type="SMART" id="SM00475">
    <property type="entry name" value="53EXOc"/>
    <property type="match status" value="1"/>
</dbReference>
<evidence type="ECO:0000256" key="6">
    <source>
        <dbReference type="ARBA" id="ARBA00022695"/>
    </source>
</evidence>
<feature type="domain" description="3'-5' exonuclease" evidence="18">
    <location>
        <begin position="301"/>
        <end position="476"/>
    </location>
</feature>
<comment type="similarity">
    <text evidence="1 17">Belongs to the DNA polymerase type-A family.</text>
</comment>
<dbReference type="GO" id="GO:0003887">
    <property type="term" value="F:DNA-directed DNA polymerase activity"/>
    <property type="evidence" value="ECO:0007669"/>
    <property type="project" value="UniProtKB-UniRule"/>
</dbReference>
<dbReference type="InterPro" id="IPR002421">
    <property type="entry name" value="5-3_exonuclease"/>
</dbReference>
<dbReference type="GO" id="GO:0008408">
    <property type="term" value="F:3'-5' exonuclease activity"/>
    <property type="evidence" value="ECO:0007669"/>
    <property type="project" value="InterPro"/>
</dbReference>
<evidence type="ECO:0000256" key="11">
    <source>
        <dbReference type="ARBA" id="ARBA00022839"/>
    </source>
</evidence>
<dbReference type="SUPFAM" id="SSF88723">
    <property type="entry name" value="PIN domain-like"/>
    <property type="match status" value="1"/>
</dbReference>
<organism evidence="21">
    <name type="scientific">Loigolactobacillus rennini</name>
    <dbReference type="NCBI Taxonomy" id="238013"/>
    <lineage>
        <taxon>Bacteria</taxon>
        <taxon>Bacillati</taxon>
        <taxon>Bacillota</taxon>
        <taxon>Bacilli</taxon>
        <taxon>Lactobacillales</taxon>
        <taxon>Lactobacillaceae</taxon>
        <taxon>Loigolactobacillus</taxon>
    </lineage>
</organism>
<dbReference type="InterPro" id="IPR008918">
    <property type="entry name" value="HhH2"/>
</dbReference>
<dbReference type="InterPro" id="IPR020045">
    <property type="entry name" value="DNA_polI_H3TH"/>
</dbReference>
<proteinExistence type="inferred from homology"/>
<evidence type="ECO:0000256" key="1">
    <source>
        <dbReference type="ARBA" id="ARBA00007705"/>
    </source>
</evidence>
<evidence type="ECO:0000256" key="13">
    <source>
        <dbReference type="ARBA" id="ARBA00023125"/>
    </source>
</evidence>
<evidence type="ECO:0000256" key="9">
    <source>
        <dbReference type="ARBA" id="ARBA00022763"/>
    </source>
</evidence>
<dbReference type="Gene3D" id="1.20.1060.10">
    <property type="entry name" value="Taq DNA Polymerase, Chain T, domain 4"/>
    <property type="match status" value="1"/>
</dbReference>
<name>A0A1K2I7S3_9LACO</name>
<dbReference type="FunFam" id="1.10.150.20:FF:000003">
    <property type="entry name" value="DNA polymerase I"/>
    <property type="match status" value="1"/>
</dbReference>
<dbReference type="FunFam" id="1.10.150.20:FF:000002">
    <property type="entry name" value="DNA polymerase I"/>
    <property type="match status" value="1"/>
</dbReference>
<keyword evidence="13 17" id="KW-0238">DNA-binding</keyword>
<dbReference type="AlphaFoldDB" id="A0A1K2I7S3"/>
<dbReference type="InterPro" id="IPR001098">
    <property type="entry name" value="DNA-dir_DNA_pol_A_palm_dom"/>
</dbReference>
<gene>
    <name evidence="17" type="primary">polA</name>
    <name evidence="21" type="ORF">LREN565_1388</name>
</gene>
<keyword evidence="6 17" id="KW-0548">Nucleotidyltransferase</keyword>
<dbReference type="Gene3D" id="3.30.70.370">
    <property type="match status" value="1"/>
</dbReference>
<sequence length="889" mass="100733">MASEKHLLLIDGNSVAFRAFFALHSQINTFINHSGLHTNAIYAFNTMLDVVLKKFAPTHILVAFDAGKTTFRTKKYDNYKGQRAKTPSELSEQLPFLRDLLKAYGICSYELVNYEADDIIGTLAKKAVDKGFKKVDIVTGDRDLTQLATDQVTVNVTVKGVNHLEAYTPEHIAEKYQLTPRQIIDMKGLAGDTSDNYPGVTKVGEKTAIKLLKKYHSVEGIYEHLAQMKPSKMKENLQNDKQQAFLSKDLATIKQDAPVTVELEDLAYHGQDIAALRRFYQEMDFNSFLSKLADPEADKKREKVKFQKLVQADIPAVLAGFTGPVTFYLEMLASNYHVAPFAGFVIGQKGQWYVSTDVKLLQQPAFTAFFADEKQEKLVFDAKRTYVGLNRLGIKLAGIRFDLLLVSYLLNPNDSGNDLGKIAHLHQYQDVATDEEIYGKGAKRALPEDVQVLYQHLAQKAQAIEQLQAPLDKRLEENEQDGLFKEMELPLAIVLAQMEIAGIRVDKKQLNQLRKQFAQRLETVKQKIYAEAEEEFNINSSKQLGKILFEKMNLPVIKKTKTGYSTAVGVLEQLRPIAPIASDVLDYRGLAKLQSTYIDGLLKVIHPEDQKIHTTYLQTLTATGRLSSIDPNLQNIPVRDEDGRQIRRAFVPRQADWQIFAADYSQIELRVLAHISHDHNLQQAFINGEDIHASTARRIFGLDQNAEVDPNMRRQAKAVNFGIVYGISDYGLSQNLGISRKQAKNYIDSYFQEYPNVKKYMNDIVAMAKKYGYVETLFHRRRYLPDIHSKNFNRRSFAERTAMNTPIQGSAADIIKVAMLNMQRQLKERNLQATMLLQVHDELIFEAPTKELPLLQKLVPQVMDAAVKLEVPMKVGYGSGPTWYDVKES</sequence>
<dbReference type="InterPro" id="IPR002298">
    <property type="entry name" value="DNA_polymerase_A"/>
</dbReference>
<reference evidence="21" key="1">
    <citation type="submission" date="2016-11" db="EMBL/GenBank/DDBJ databases">
        <authorList>
            <person name="Jaros S."/>
            <person name="Januszkiewicz K."/>
            <person name="Wedrychowicz H."/>
        </authorList>
    </citation>
    <scope>NUCLEOTIDE SEQUENCE</scope>
    <source>
        <strain evidence="21">ACA-DC 565</strain>
    </source>
</reference>
<evidence type="ECO:0000256" key="10">
    <source>
        <dbReference type="ARBA" id="ARBA00022801"/>
    </source>
</evidence>
<comment type="subunit">
    <text evidence="2 17">Single-chain monomer with multiple functions.</text>
</comment>
<dbReference type="GO" id="GO:0006261">
    <property type="term" value="P:DNA-templated DNA replication"/>
    <property type="evidence" value="ECO:0007669"/>
    <property type="project" value="UniProtKB-UniRule"/>
</dbReference>
<dbReference type="EC" id="2.7.7.7" evidence="3 16"/>
<dbReference type="NCBIfam" id="NF004397">
    <property type="entry name" value="PRK05755.1"/>
    <property type="match status" value="1"/>
</dbReference>
<evidence type="ECO:0000256" key="14">
    <source>
        <dbReference type="ARBA" id="ARBA00023204"/>
    </source>
</evidence>
<keyword evidence="14 17" id="KW-0234">DNA repair</keyword>
<dbReference type="Pfam" id="PF22619">
    <property type="entry name" value="DNA_polI_exo1"/>
    <property type="match status" value="1"/>
</dbReference>
<dbReference type="Pfam" id="PF01367">
    <property type="entry name" value="5_3_exonuc"/>
    <property type="match status" value="1"/>
</dbReference>
<dbReference type="FunFam" id="1.20.1060.10:FF:000001">
    <property type="entry name" value="DNA polymerase I"/>
    <property type="match status" value="1"/>
</dbReference>
<keyword evidence="12 17" id="KW-0239">DNA-directed DNA polymerase</keyword>
<dbReference type="Gene3D" id="3.40.50.1010">
    <property type="entry name" value="5'-nuclease"/>
    <property type="match status" value="1"/>
</dbReference>
<dbReference type="InterPro" id="IPR019760">
    <property type="entry name" value="DNA-dir_DNA_pol_A_CS"/>
</dbReference>
<dbReference type="InterPro" id="IPR002562">
    <property type="entry name" value="3'-5'_exonuclease_dom"/>
</dbReference>
<dbReference type="PROSITE" id="PS00447">
    <property type="entry name" value="DNA_POLYMERASE_A"/>
    <property type="match status" value="1"/>
</dbReference>
<evidence type="ECO:0000256" key="5">
    <source>
        <dbReference type="ARBA" id="ARBA00022679"/>
    </source>
</evidence>
<dbReference type="SUPFAM" id="SSF56672">
    <property type="entry name" value="DNA/RNA polymerases"/>
    <property type="match status" value="1"/>
</dbReference>
<protein>
    <recommendedName>
        <fullName evidence="4 16">DNA polymerase I</fullName>
        <ecNumber evidence="3 16">2.7.7.7</ecNumber>
    </recommendedName>
</protein>
<dbReference type="SUPFAM" id="SSF47807">
    <property type="entry name" value="5' to 3' exonuclease, C-terminal subdomain"/>
    <property type="match status" value="1"/>
</dbReference>
<dbReference type="EMBL" id="LT634362">
    <property type="protein sequence ID" value="SFZ88275.1"/>
    <property type="molecule type" value="Genomic_DNA"/>
</dbReference>
<keyword evidence="9 17" id="KW-0227">DNA damage</keyword>
<dbReference type="FunFam" id="3.40.50.1010:FF:000001">
    <property type="entry name" value="DNA polymerase I"/>
    <property type="match status" value="1"/>
</dbReference>
<keyword evidence="10" id="KW-0378">Hydrolase</keyword>
<evidence type="ECO:0000313" key="21">
    <source>
        <dbReference type="EMBL" id="SFZ88275.1"/>
    </source>
</evidence>
<dbReference type="GO" id="GO:0003677">
    <property type="term" value="F:DNA binding"/>
    <property type="evidence" value="ECO:0007669"/>
    <property type="project" value="UniProtKB-UniRule"/>
</dbReference>
<evidence type="ECO:0000259" key="19">
    <source>
        <dbReference type="SMART" id="SM00475"/>
    </source>
</evidence>
<dbReference type="GO" id="GO:0008409">
    <property type="term" value="F:5'-3' exonuclease activity"/>
    <property type="evidence" value="ECO:0007669"/>
    <property type="project" value="InterPro"/>
</dbReference>
<dbReference type="InterPro" id="IPR012337">
    <property type="entry name" value="RNaseH-like_sf"/>
</dbReference>
<dbReference type="PRINTS" id="PR00868">
    <property type="entry name" value="DNAPOLI"/>
</dbReference>
<feature type="domain" description="DNA-directed DNA polymerase family A palm" evidence="20">
    <location>
        <begin position="643"/>
        <end position="851"/>
    </location>
</feature>
<dbReference type="PANTHER" id="PTHR10133">
    <property type="entry name" value="DNA POLYMERASE I"/>
    <property type="match status" value="1"/>
</dbReference>
<dbReference type="SMART" id="SM00474">
    <property type="entry name" value="35EXOc"/>
    <property type="match status" value="1"/>
</dbReference>
<dbReference type="NCBIfam" id="TIGR00593">
    <property type="entry name" value="pola"/>
    <property type="match status" value="1"/>
</dbReference>
<evidence type="ECO:0000256" key="16">
    <source>
        <dbReference type="NCBIfam" id="TIGR00593"/>
    </source>
</evidence>
<evidence type="ECO:0000256" key="3">
    <source>
        <dbReference type="ARBA" id="ARBA00012417"/>
    </source>
</evidence>
<dbReference type="Pfam" id="PF02739">
    <property type="entry name" value="5_3_exonuc_N"/>
    <property type="match status" value="1"/>
</dbReference>
<evidence type="ECO:0000256" key="12">
    <source>
        <dbReference type="ARBA" id="ARBA00022932"/>
    </source>
</evidence>
<evidence type="ECO:0000256" key="15">
    <source>
        <dbReference type="ARBA" id="ARBA00049244"/>
    </source>
</evidence>
<dbReference type="InterPro" id="IPR018320">
    <property type="entry name" value="DNA_polymerase_1"/>
</dbReference>
<keyword evidence="5 17" id="KW-0808">Transferase</keyword>
<evidence type="ECO:0000259" key="20">
    <source>
        <dbReference type="SMART" id="SM00482"/>
    </source>
</evidence>
<dbReference type="PANTHER" id="PTHR10133:SF27">
    <property type="entry name" value="DNA POLYMERASE NU"/>
    <property type="match status" value="1"/>
</dbReference>
<comment type="catalytic activity">
    <reaction evidence="15 17">
        <text>DNA(n) + a 2'-deoxyribonucleoside 5'-triphosphate = DNA(n+1) + diphosphate</text>
        <dbReference type="Rhea" id="RHEA:22508"/>
        <dbReference type="Rhea" id="RHEA-COMP:17339"/>
        <dbReference type="Rhea" id="RHEA-COMP:17340"/>
        <dbReference type="ChEBI" id="CHEBI:33019"/>
        <dbReference type="ChEBI" id="CHEBI:61560"/>
        <dbReference type="ChEBI" id="CHEBI:173112"/>
        <dbReference type="EC" id="2.7.7.7"/>
    </reaction>
</comment>
<dbReference type="CDD" id="cd09859">
    <property type="entry name" value="PIN_53EXO"/>
    <property type="match status" value="1"/>
</dbReference>
<dbReference type="Gene3D" id="3.30.420.10">
    <property type="entry name" value="Ribonuclease H-like superfamily/Ribonuclease H"/>
    <property type="match status" value="1"/>
</dbReference>
<keyword evidence="7 17" id="KW-0235">DNA replication</keyword>
<dbReference type="InterPro" id="IPR036279">
    <property type="entry name" value="5-3_exonuclease_C_sf"/>
</dbReference>
<dbReference type="InterPro" id="IPR054690">
    <property type="entry name" value="DNA_polI_exonuclease"/>
</dbReference>
<evidence type="ECO:0000256" key="7">
    <source>
        <dbReference type="ARBA" id="ARBA00022705"/>
    </source>
</evidence>
<dbReference type="Gene3D" id="1.10.150.20">
    <property type="entry name" value="5' to 3' exonuclease, C-terminal subdomain"/>
    <property type="match status" value="2"/>
</dbReference>
<dbReference type="SMART" id="SM00279">
    <property type="entry name" value="HhH2"/>
    <property type="match status" value="1"/>
</dbReference>
<dbReference type="SMART" id="SM00482">
    <property type="entry name" value="POLAc"/>
    <property type="match status" value="1"/>
</dbReference>
<dbReference type="CDD" id="cd08637">
    <property type="entry name" value="DNA_pol_A_pol_I_C"/>
    <property type="match status" value="1"/>
</dbReference>
<feature type="domain" description="5'-3' exonuclease" evidence="19">
    <location>
        <begin position="5"/>
        <end position="269"/>
    </location>
</feature>
<dbReference type="GO" id="GO:0006302">
    <property type="term" value="P:double-strand break repair"/>
    <property type="evidence" value="ECO:0007669"/>
    <property type="project" value="TreeGrafter"/>
</dbReference>
<evidence type="ECO:0000259" key="18">
    <source>
        <dbReference type="SMART" id="SM00474"/>
    </source>
</evidence>
<keyword evidence="8" id="KW-0540">Nuclease</keyword>